<feature type="region of interest" description="Disordered" evidence="1">
    <location>
        <begin position="1"/>
        <end position="20"/>
    </location>
</feature>
<name>A0A8T4GV32_9EURY</name>
<comment type="caution">
    <text evidence="2">The sequence shown here is derived from an EMBL/GenBank/DDBJ whole genome shotgun (WGS) entry which is preliminary data.</text>
</comment>
<keyword evidence="3" id="KW-1185">Reference proteome</keyword>
<dbReference type="OrthoDB" id="202108at183963"/>
<protein>
    <submittedName>
        <fullName evidence="2">Ribosomal protein S27AE</fullName>
    </submittedName>
</protein>
<gene>
    <name evidence="2" type="ORF">J2753_000406</name>
</gene>
<accession>A0A8T4GV32</accession>
<dbReference type="GO" id="GO:0005840">
    <property type="term" value="C:ribosome"/>
    <property type="evidence" value="ECO:0007669"/>
    <property type="project" value="UniProtKB-KW"/>
</dbReference>
<evidence type="ECO:0000313" key="3">
    <source>
        <dbReference type="Proteomes" id="UP000823736"/>
    </source>
</evidence>
<dbReference type="EMBL" id="JAGGLC010000001">
    <property type="protein sequence ID" value="MBP1985933.1"/>
    <property type="molecule type" value="Genomic_DNA"/>
</dbReference>
<dbReference type="Proteomes" id="UP000823736">
    <property type="component" value="Unassembled WGS sequence"/>
</dbReference>
<proteinExistence type="predicted"/>
<keyword evidence="2" id="KW-0687">Ribonucleoprotein</keyword>
<sequence length="109" mass="11976">MTLTEEFADDPETEPPVPVQASGYLSNHVDDIDAIPANLVDDEHVAKINDTWVIRAGVECPNCGSHVFLHPRSIVPRNSIYCFNCSHAPTSHVWWETPTLDSFSGGESA</sequence>
<reference evidence="2" key="1">
    <citation type="submission" date="2021-03" db="EMBL/GenBank/DDBJ databases">
        <title>Genomic Encyclopedia of Type Strains, Phase IV (KMG-IV): sequencing the most valuable type-strain genomes for metagenomic binning, comparative biology and taxonomic classification.</title>
        <authorList>
            <person name="Goeker M."/>
        </authorList>
    </citation>
    <scope>NUCLEOTIDE SEQUENCE</scope>
    <source>
        <strain evidence="2">DSM 26232</strain>
    </source>
</reference>
<evidence type="ECO:0000313" key="2">
    <source>
        <dbReference type="EMBL" id="MBP1985933.1"/>
    </source>
</evidence>
<organism evidence="2 3">
    <name type="scientific">Halolamina salifodinae</name>
    <dbReference type="NCBI Taxonomy" id="1202767"/>
    <lineage>
        <taxon>Archaea</taxon>
        <taxon>Methanobacteriati</taxon>
        <taxon>Methanobacteriota</taxon>
        <taxon>Stenosarchaea group</taxon>
        <taxon>Halobacteria</taxon>
        <taxon>Halobacteriales</taxon>
        <taxon>Haloferacaceae</taxon>
    </lineage>
</organism>
<feature type="compositionally biased region" description="Acidic residues" evidence="1">
    <location>
        <begin position="1"/>
        <end position="13"/>
    </location>
</feature>
<evidence type="ECO:0000256" key="1">
    <source>
        <dbReference type="SAM" id="MobiDB-lite"/>
    </source>
</evidence>
<keyword evidence="2" id="KW-0689">Ribosomal protein</keyword>
<dbReference type="AlphaFoldDB" id="A0A8T4GV32"/>
<dbReference type="RefSeq" id="WP_209489969.1">
    <property type="nucleotide sequence ID" value="NZ_JAGGLC010000001.1"/>
</dbReference>